<dbReference type="Proteomes" id="UP001228636">
    <property type="component" value="Unassembled WGS sequence"/>
</dbReference>
<evidence type="ECO:0000313" key="1">
    <source>
        <dbReference type="EMBL" id="MDN3621331.1"/>
    </source>
</evidence>
<reference evidence="1 2" key="1">
    <citation type="journal article" date="2014" name="Int. J. Syst. Evol. Microbiol.">
        <title>Complete genome sequence of Corynebacterium casei LMG S-19264T (=DSM 44701T), isolated from a smear-ripened cheese.</title>
        <authorList>
            <consortium name="US DOE Joint Genome Institute (JGI-PGF)"/>
            <person name="Walter F."/>
            <person name="Albersmeier A."/>
            <person name="Kalinowski J."/>
            <person name="Ruckert C."/>
        </authorList>
    </citation>
    <scope>NUCLEOTIDE SEQUENCE [LARGE SCALE GENOMIC DNA]</scope>
    <source>
        <strain evidence="1 2">CECT 8670</strain>
    </source>
</reference>
<sequence length="149" mass="17394">MDISKYTKLIDKIARNLKNGKLLVKDIKEFAEKELGHKLYTTLGVGEKTLSEMEIEQESDRFFTDNFELISNFKFLITMFSRAPIDRDAFSIKHSSFQIVDAYNILSKYKDSELYDQILVFTISNLREGFPDIEITSEMVKALKKKYLN</sequence>
<dbReference type="RefSeq" id="WP_261972811.1">
    <property type="nucleotide sequence ID" value="NZ_CP103460.1"/>
</dbReference>
<organism evidence="1 2">
    <name type="scientific">Polaribacter sejongensis</name>
    <dbReference type="NCBI Taxonomy" id="985043"/>
    <lineage>
        <taxon>Bacteria</taxon>
        <taxon>Pseudomonadati</taxon>
        <taxon>Bacteroidota</taxon>
        <taxon>Flavobacteriia</taxon>
        <taxon>Flavobacteriales</taxon>
        <taxon>Flavobacteriaceae</taxon>
    </lineage>
</organism>
<comment type="caution">
    <text evidence="1">The sequence shown here is derived from an EMBL/GenBank/DDBJ whole genome shotgun (WGS) entry which is preliminary data.</text>
</comment>
<dbReference type="AlphaFoldDB" id="A0AAJ1R2S4"/>
<protein>
    <submittedName>
        <fullName evidence="1">Uncharacterized protein</fullName>
    </submittedName>
</protein>
<proteinExistence type="predicted"/>
<evidence type="ECO:0000313" key="2">
    <source>
        <dbReference type="Proteomes" id="UP001228636"/>
    </source>
</evidence>
<accession>A0AAJ1R2S4</accession>
<name>A0AAJ1R2S4_9FLAO</name>
<dbReference type="EMBL" id="JAUFQH010000022">
    <property type="protein sequence ID" value="MDN3621331.1"/>
    <property type="molecule type" value="Genomic_DNA"/>
</dbReference>
<gene>
    <name evidence="1" type="ORF">QWY81_17825</name>
</gene>